<dbReference type="EMBL" id="KN835233">
    <property type="protein sequence ID" value="KIK42640.1"/>
    <property type="molecule type" value="Genomic_DNA"/>
</dbReference>
<dbReference type="OrthoDB" id="2880777at2759"/>
<reference evidence="2" key="2">
    <citation type="submission" date="2015-01" db="EMBL/GenBank/DDBJ databases">
        <title>Evolutionary Origins and Diversification of the Mycorrhizal Mutualists.</title>
        <authorList>
            <consortium name="DOE Joint Genome Institute"/>
            <consortium name="Mycorrhizal Genomics Consortium"/>
            <person name="Kohler A."/>
            <person name="Kuo A."/>
            <person name="Nagy L.G."/>
            <person name="Floudas D."/>
            <person name="Copeland A."/>
            <person name="Barry K.W."/>
            <person name="Cichocki N."/>
            <person name="Veneault-Fourrey C."/>
            <person name="LaButti K."/>
            <person name="Lindquist E.A."/>
            <person name="Lipzen A."/>
            <person name="Lundell T."/>
            <person name="Morin E."/>
            <person name="Murat C."/>
            <person name="Riley R."/>
            <person name="Ohm R."/>
            <person name="Sun H."/>
            <person name="Tunlid A."/>
            <person name="Henrissat B."/>
            <person name="Grigoriev I.V."/>
            <person name="Hibbett D.S."/>
            <person name="Martin F."/>
        </authorList>
    </citation>
    <scope>NUCLEOTIDE SEQUENCE [LARGE SCALE GENOMIC DNA]</scope>
    <source>
        <strain evidence="2">UH-Slu-Lm8-n1</strain>
    </source>
</reference>
<organism evidence="1 2">
    <name type="scientific">Suillus luteus UH-Slu-Lm8-n1</name>
    <dbReference type="NCBI Taxonomy" id="930992"/>
    <lineage>
        <taxon>Eukaryota</taxon>
        <taxon>Fungi</taxon>
        <taxon>Dikarya</taxon>
        <taxon>Basidiomycota</taxon>
        <taxon>Agaricomycotina</taxon>
        <taxon>Agaricomycetes</taxon>
        <taxon>Agaricomycetidae</taxon>
        <taxon>Boletales</taxon>
        <taxon>Suillineae</taxon>
        <taxon>Suillaceae</taxon>
        <taxon>Suillus</taxon>
    </lineage>
</organism>
<sequence>MDRAATQHAAISKTATKQTYTHRCGRCRTVLEYDTHADWPTISFLVDEHLYACPVKFDFREPSLPCPPSEQDAKSPIGGSNEGMGDDEPFIAGLSKQRKCEAKRKRELQDDVYTYSVRPTSVRCRGCHKEISLDKRSRYYPGLWTKHRRKCTRIQKIEGEKLARSRDGFCPSNVERRPTAASSFEVDNPRADGIWRTANSVEYNALRPIVELSDDEDPEEGDRDDVPFTTLNQQFYNECWRRGERPWKYRYATTKEIMGDIGS</sequence>
<gene>
    <name evidence="1" type="ORF">CY34DRAFT_12247</name>
</gene>
<name>A0A0C9ZY37_9AGAM</name>
<dbReference type="Proteomes" id="UP000054485">
    <property type="component" value="Unassembled WGS sequence"/>
</dbReference>
<reference evidence="1 2" key="1">
    <citation type="submission" date="2014-04" db="EMBL/GenBank/DDBJ databases">
        <authorList>
            <consortium name="DOE Joint Genome Institute"/>
            <person name="Kuo A."/>
            <person name="Ruytinx J."/>
            <person name="Rineau F."/>
            <person name="Colpaert J."/>
            <person name="Kohler A."/>
            <person name="Nagy L.G."/>
            <person name="Floudas D."/>
            <person name="Copeland A."/>
            <person name="Barry K.W."/>
            <person name="Cichocki N."/>
            <person name="Veneault-Fourrey C."/>
            <person name="LaButti K."/>
            <person name="Lindquist E.A."/>
            <person name="Lipzen A."/>
            <person name="Lundell T."/>
            <person name="Morin E."/>
            <person name="Murat C."/>
            <person name="Sun H."/>
            <person name="Tunlid A."/>
            <person name="Henrissat B."/>
            <person name="Grigoriev I.V."/>
            <person name="Hibbett D.S."/>
            <person name="Martin F."/>
            <person name="Nordberg H.P."/>
            <person name="Cantor M.N."/>
            <person name="Hua S.X."/>
        </authorList>
    </citation>
    <scope>NUCLEOTIDE SEQUENCE [LARGE SCALE GENOMIC DNA]</scope>
    <source>
        <strain evidence="1 2">UH-Slu-Lm8-n1</strain>
    </source>
</reference>
<dbReference type="HOGENOM" id="CLU_1058354_0_0_1"/>
<proteinExistence type="predicted"/>
<evidence type="ECO:0000313" key="2">
    <source>
        <dbReference type="Proteomes" id="UP000054485"/>
    </source>
</evidence>
<accession>A0A0C9ZY37</accession>
<protein>
    <submittedName>
        <fullName evidence="1">Uncharacterized protein</fullName>
    </submittedName>
</protein>
<dbReference type="InParanoid" id="A0A0C9ZY37"/>
<dbReference type="AlphaFoldDB" id="A0A0C9ZY37"/>
<keyword evidence="2" id="KW-1185">Reference proteome</keyword>
<evidence type="ECO:0000313" key="1">
    <source>
        <dbReference type="EMBL" id="KIK42640.1"/>
    </source>
</evidence>